<dbReference type="InterPro" id="IPR017871">
    <property type="entry name" value="ABC_transporter-like_CS"/>
</dbReference>
<comment type="subcellular location">
    <subcellularLocation>
        <location evidence="1">Cytoplasm</location>
    </subcellularLocation>
</comment>
<keyword evidence="6" id="KW-0227">DNA damage</keyword>
<evidence type="ECO:0000256" key="9">
    <source>
        <dbReference type="ARBA" id="ARBA00022833"/>
    </source>
</evidence>
<comment type="similarity">
    <text evidence="14">Belongs to the ABC transporter superfamily. UvrA family.</text>
</comment>
<reference evidence="18 19" key="1">
    <citation type="submission" date="2017-04" db="EMBL/GenBank/DDBJ databases">
        <title>Weissella cibaria strain m2 complete genome.</title>
        <authorList>
            <person name="Pan Q."/>
            <person name="Tan M."/>
            <person name="Yao F."/>
            <person name="Su S."/>
        </authorList>
    </citation>
    <scope>NUCLEOTIDE SEQUENCE [LARGE SCALE GENOMIC DNA]</scope>
    <source>
        <strain evidence="18 19">M2</strain>
    </source>
</reference>
<evidence type="ECO:0000256" key="3">
    <source>
        <dbReference type="ARBA" id="ARBA00022723"/>
    </source>
</evidence>
<dbReference type="GO" id="GO:0008270">
    <property type="term" value="F:zinc ion binding"/>
    <property type="evidence" value="ECO:0007669"/>
    <property type="project" value="UniProtKB-KW"/>
</dbReference>
<sequence length="835" mass="90290">MGGMNMAFSIEVRGAKTNNLKNIDVDIPLGKMTGITGRSGSGKSSLAMGTLYGEGMRRYLNALSTYTRRRISQSNQADVTSIRHLPSALALRQRPQVPDIRSTVGTMTEALNVLRLMFSRLGSMVCPNGHRIGPTLAVAMDADMTGMDCPVCGVHFMPYGAEDFAFNSAGACPTCQGTGEVQEINPALLINEELTIRDGAVNAWRTPGRTFMPLVAEAAGINIDVPYKDLPKAQQDQVLHGERQEYEINIPSKSGKVFHMDHAVFENAYNAIADSMKSSTNERTIKRLNQFYTFQTCPTCHGTRFNPALLSQHLRDKNIAELSDYTIEDLVTFARELTATLPTDMQKMGQKLVDELLELLDAPTQLGLDYLTLSRAGNTLSTGELQRIQLGRTIRNETTGVLYVLDEPTVGLHPENVTGLLRIFKTLLEQGNTLVVVDHDMEVIGASDYVIEIGPGSGEHGGEVIFAGDVAAAKQSATLVAPYLNGQAQAQTRILAPSETLFDEGSIEIAVAQKNNLHDVTARFPKNRLTSVTGMSGAGKTTLILDLLAPGIVAQNEGRALPDGTQALDSSGVQTVVMVDSVPVGKNARSTVATYTNILDNLRKMYAALSAAKERQFTASDFSYNAAGACPTCGGVGQITMDVQYLPDVTEVCPTCLGTRYRSDVLDVKWHDYTIADLLALSVTEALTVFQDEPKILKTLTALSELGLDYLTLGESTPELSGGEAQRLKLVTQIHQKQETSLFIFDEPSVGLHPLDIENLLHVFDLLLKRGATIITIEHDLEVIANSDWIVDLGPGGGTHGGQIVGSGTPTDLAVSPESVTGHYLQAYLAKYQQA</sequence>
<feature type="domain" description="ABC transporter" evidence="17">
    <location>
        <begin position="502"/>
        <end position="820"/>
    </location>
</feature>
<dbReference type="Gene3D" id="1.10.8.280">
    <property type="entry name" value="ABC transporter ATPase domain-like"/>
    <property type="match status" value="1"/>
</dbReference>
<keyword evidence="2" id="KW-0963">Cytoplasm</keyword>
<dbReference type="InterPro" id="IPR027417">
    <property type="entry name" value="P-loop_NTPase"/>
</dbReference>
<proteinExistence type="inferred from homology"/>
<keyword evidence="7" id="KW-0228">DNA excision</keyword>
<evidence type="ECO:0000256" key="5">
    <source>
        <dbReference type="ARBA" id="ARBA00022741"/>
    </source>
</evidence>
<protein>
    <recommendedName>
        <fullName evidence="15">UvrABC system protein A</fullName>
    </recommendedName>
    <alternativeName>
        <fullName evidence="16">Excinuclease ABC subunit A</fullName>
    </alternativeName>
</protein>
<evidence type="ECO:0000256" key="7">
    <source>
        <dbReference type="ARBA" id="ARBA00022769"/>
    </source>
</evidence>
<dbReference type="PROSITE" id="PS00211">
    <property type="entry name" value="ABC_TRANSPORTER_1"/>
    <property type="match status" value="1"/>
</dbReference>
<keyword evidence="10" id="KW-0067">ATP-binding</keyword>
<keyword evidence="11" id="KW-0267">Excision nuclease</keyword>
<evidence type="ECO:0000256" key="2">
    <source>
        <dbReference type="ARBA" id="ARBA00022490"/>
    </source>
</evidence>
<dbReference type="AlphaFoldDB" id="A0A2S1KP65"/>
<evidence type="ECO:0000256" key="16">
    <source>
        <dbReference type="ARBA" id="ARBA00042156"/>
    </source>
</evidence>
<evidence type="ECO:0000256" key="14">
    <source>
        <dbReference type="ARBA" id="ARBA00038000"/>
    </source>
</evidence>
<gene>
    <name evidence="18" type="ORF">B6254_0377</name>
</gene>
<evidence type="ECO:0000256" key="4">
    <source>
        <dbReference type="ARBA" id="ARBA00022737"/>
    </source>
</evidence>
<evidence type="ECO:0000256" key="11">
    <source>
        <dbReference type="ARBA" id="ARBA00022881"/>
    </source>
</evidence>
<dbReference type="Gene3D" id="1.20.1580.10">
    <property type="entry name" value="ABC transporter ATPase like domain"/>
    <property type="match status" value="2"/>
</dbReference>
<name>A0A2S1KP65_9LACO</name>
<feature type="domain" description="ABC transporter" evidence="17">
    <location>
        <begin position="1"/>
        <end position="480"/>
    </location>
</feature>
<evidence type="ECO:0000256" key="1">
    <source>
        <dbReference type="ARBA" id="ARBA00004496"/>
    </source>
</evidence>
<evidence type="ECO:0000256" key="13">
    <source>
        <dbReference type="ARBA" id="ARBA00023204"/>
    </source>
</evidence>
<dbReference type="GO" id="GO:0005737">
    <property type="term" value="C:cytoplasm"/>
    <property type="evidence" value="ECO:0007669"/>
    <property type="project" value="UniProtKB-SubCell"/>
</dbReference>
<evidence type="ECO:0000256" key="12">
    <source>
        <dbReference type="ARBA" id="ARBA00023125"/>
    </source>
</evidence>
<keyword evidence="4" id="KW-0677">Repeat</keyword>
<accession>A0A2S1KP65</accession>
<dbReference type="GO" id="GO:0004518">
    <property type="term" value="F:nuclease activity"/>
    <property type="evidence" value="ECO:0007669"/>
    <property type="project" value="UniProtKB-KW"/>
</dbReference>
<dbReference type="GO" id="GO:0016887">
    <property type="term" value="F:ATP hydrolysis activity"/>
    <property type="evidence" value="ECO:0007669"/>
    <property type="project" value="InterPro"/>
</dbReference>
<dbReference type="GO" id="GO:0006281">
    <property type="term" value="P:DNA repair"/>
    <property type="evidence" value="ECO:0007669"/>
    <property type="project" value="UniProtKB-KW"/>
</dbReference>
<keyword evidence="12" id="KW-0238">DNA-binding</keyword>
<dbReference type="Pfam" id="PF00005">
    <property type="entry name" value="ABC_tran"/>
    <property type="match status" value="1"/>
</dbReference>
<keyword evidence="8" id="KW-0863">Zinc-finger</keyword>
<keyword evidence="9" id="KW-0862">Zinc</keyword>
<keyword evidence="5" id="KW-0547">Nucleotide-binding</keyword>
<evidence type="ECO:0000256" key="15">
    <source>
        <dbReference type="ARBA" id="ARBA00039316"/>
    </source>
</evidence>
<dbReference type="InterPro" id="IPR003439">
    <property type="entry name" value="ABC_transporter-like_ATP-bd"/>
</dbReference>
<evidence type="ECO:0000313" key="18">
    <source>
        <dbReference type="EMBL" id="AWF94810.1"/>
    </source>
</evidence>
<evidence type="ECO:0000256" key="10">
    <source>
        <dbReference type="ARBA" id="ARBA00022840"/>
    </source>
</evidence>
<evidence type="ECO:0000256" key="6">
    <source>
        <dbReference type="ARBA" id="ARBA00022763"/>
    </source>
</evidence>
<dbReference type="Proteomes" id="UP000244870">
    <property type="component" value="Chromosome"/>
</dbReference>
<dbReference type="Pfam" id="PF17755">
    <property type="entry name" value="UvrA_DNA-bind"/>
    <property type="match status" value="1"/>
</dbReference>
<evidence type="ECO:0000313" key="19">
    <source>
        <dbReference type="Proteomes" id="UP000244870"/>
    </source>
</evidence>
<dbReference type="EMBL" id="CP020928">
    <property type="protein sequence ID" value="AWF94810.1"/>
    <property type="molecule type" value="Genomic_DNA"/>
</dbReference>
<dbReference type="InterPro" id="IPR041552">
    <property type="entry name" value="UvrA_DNA-bd"/>
</dbReference>
<dbReference type="SUPFAM" id="SSF52540">
    <property type="entry name" value="P-loop containing nucleoside triphosphate hydrolases"/>
    <property type="match status" value="3"/>
</dbReference>
<keyword evidence="3" id="KW-0479">Metal-binding</keyword>
<keyword evidence="13" id="KW-0234">DNA repair</keyword>
<organism evidence="18 19">
    <name type="scientific">Weissella cibaria</name>
    <dbReference type="NCBI Taxonomy" id="137591"/>
    <lineage>
        <taxon>Bacteria</taxon>
        <taxon>Bacillati</taxon>
        <taxon>Bacillota</taxon>
        <taxon>Bacilli</taxon>
        <taxon>Lactobacillales</taxon>
        <taxon>Lactobacillaceae</taxon>
        <taxon>Weissella</taxon>
    </lineage>
</organism>
<evidence type="ECO:0000256" key="8">
    <source>
        <dbReference type="ARBA" id="ARBA00022771"/>
    </source>
</evidence>
<dbReference type="Gene3D" id="3.40.50.300">
    <property type="entry name" value="P-loop containing nucleotide triphosphate hydrolases"/>
    <property type="match status" value="2"/>
</dbReference>
<dbReference type="GO" id="GO:0005524">
    <property type="term" value="F:ATP binding"/>
    <property type="evidence" value="ECO:0007669"/>
    <property type="project" value="UniProtKB-KW"/>
</dbReference>
<dbReference type="PROSITE" id="PS50893">
    <property type="entry name" value="ABC_TRANSPORTER_2"/>
    <property type="match status" value="2"/>
</dbReference>
<dbReference type="PANTHER" id="PTHR43152:SF3">
    <property type="entry name" value="UVRABC SYSTEM PROTEIN A"/>
    <property type="match status" value="1"/>
</dbReference>
<dbReference type="GO" id="GO:0003677">
    <property type="term" value="F:DNA binding"/>
    <property type="evidence" value="ECO:0007669"/>
    <property type="project" value="UniProtKB-KW"/>
</dbReference>
<evidence type="ECO:0000259" key="17">
    <source>
        <dbReference type="PROSITE" id="PS50893"/>
    </source>
</evidence>
<dbReference type="PANTHER" id="PTHR43152">
    <property type="entry name" value="UVRABC SYSTEM PROTEIN A"/>
    <property type="match status" value="1"/>
</dbReference>